<reference evidence="4" key="1">
    <citation type="submission" date="2016-09" db="EMBL/GenBank/DDBJ databases">
        <authorList>
            <person name="Lysoe E."/>
        </authorList>
    </citation>
    <scope>NUCLEOTIDE SEQUENCE [LARGE SCALE GENOMIC DNA]</scope>
    <source>
        <strain evidence="4">LJ96T</strain>
    </source>
</reference>
<accession>A0A0G9HC28</accession>
<dbReference type="OrthoDB" id="9792663at2"/>
<dbReference type="GO" id="GO:0016301">
    <property type="term" value="F:kinase activity"/>
    <property type="evidence" value="ECO:0007669"/>
    <property type="project" value="UniProtKB-KW"/>
</dbReference>
<dbReference type="CDD" id="cd01166">
    <property type="entry name" value="KdgK"/>
    <property type="match status" value="1"/>
</dbReference>
<keyword evidence="4" id="KW-1185">Reference proteome</keyword>
<evidence type="ECO:0000256" key="1">
    <source>
        <dbReference type="ARBA" id="ARBA00022679"/>
    </source>
</evidence>
<dbReference type="KEGG" id="lrz:BJI69_19495"/>
<dbReference type="STRING" id="1440763.BJI69_19495"/>
<dbReference type="AlphaFoldDB" id="A0A0G9HC28"/>
<dbReference type="PATRIC" id="fig|1440763.5.peg.1729"/>
<evidence type="ECO:0000313" key="4">
    <source>
        <dbReference type="Proteomes" id="UP000182987"/>
    </source>
</evidence>
<dbReference type="Gene3D" id="3.40.1190.20">
    <property type="match status" value="1"/>
</dbReference>
<keyword evidence="1" id="KW-0808">Transferase</keyword>
<evidence type="ECO:0000256" key="2">
    <source>
        <dbReference type="ARBA" id="ARBA00022777"/>
    </source>
</evidence>
<dbReference type="GO" id="GO:0005829">
    <property type="term" value="C:cytosol"/>
    <property type="evidence" value="ECO:0007669"/>
    <property type="project" value="TreeGrafter"/>
</dbReference>
<keyword evidence="2 3" id="KW-0418">Kinase</keyword>
<sequence length="309" mass="32650">MKSWDVAVVGEIFADHVFSGFPAWPGPGEEVIAENYLRELGGGAINTACALSRLGRRVRLVGLIGEADLDWFESRLGEFGVSMEGIRIGNDGTGITVSVSTVEDRSFFTYAGVNRALPELLASPEILADLAAARHVHFALPLPRDLAEILLPLLRQAGCTTSLDVGYSPAWLRDPVNRPSLRDVDLFLPNAKEAALLAGDEEPSSFEAWSVGAGIGRAVMKHGAGGAWIADERGLRRVPAPRIDAVDSTGAGDAFDAGVIDGLLDGESIDGCVERGCVCGALCTTAAGALQSLPHSPQLRTLREQTYGS</sequence>
<dbReference type="Proteomes" id="UP000182987">
    <property type="component" value="Chromosome"/>
</dbReference>
<dbReference type="InterPro" id="IPR002173">
    <property type="entry name" value="Carboh/pur_kinase_PfkB_CS"/>
</dbReference>
<gene>
    <name evidence="3" type="ORF">BJI69_19495</name>
</gene>
<protein>
    <submittedName>
        <fullName evidence="3">Carbohydrate kinase family protein</fullName>
    </submittedName>
</protein>
<dbReference type="EMBL" id="CP017480">
    <property type="protein sequence ID" value="APG06652.1"/>
    <property type="molecule type" value="Genomic_DNA"/>
</dbReference>
<dbReference type="Pfam" id="PF00294">
    <property type="entry name" value="PfkB"/>
    <property type="match status" value="1"/>
</dbReference>
<dbReference type="SUPFAM" id="SSF53613">
    <property type="entry name" value="Ribokinase-like"/>
    <property type="match status" value="1"/>
</dbReference>
<dbReference type="InterPro" id="IPR011611">
    <property type="entry name" value="PfkB_dom"/>
</dbReference>
<name>A0A0G9HC28_9GAMM</name>
<dbReference type="PROSITE" id="PS00584">
    <property type="entry name" value="PFKB_KINASES_2"/>
    <property type="match status" value="1"/>
</dbReference>
<proteinExistence type="predicted"/>
<dbReference type="PROSITE" id="PS00583">
    <property type="entry name" value="PFKB_KINASES_1"/>
    <property type="match status" value="1"/>
</dbReference>
<dbReference type="PANTHER" id="PTHR10584">
    <property type="entry name" value="SUGAR KINASE"/>
    <property type="match status" value="1"/>
</dbReference>
<evidence type="ECO:0000313" key="3">
    <source>
        <dbReference type="EMBL" id="APG06652.1"/>
    </source>
</evidence>
<dbReference type="InterPro" id="IPR029056">
    <property type="entry name" value="Ribokinase-like"/>
</dbReference>
<dbReference type="PANTHER" id="PTHR10584:SF166">
    <property type="entry name" value="RIBOKINASE"/>
    <property type="match status" value="1"/>
</dbReference>
<organism evidence="3 4">
    <name type="scientific">Luteibacter rhizovicinus DSM 16549</name>
    <dbReference type="NCBI Taxonomy" id="1440763"/>
    <lineage>
        <taxon>Bacteria</taxon>
        <taxon>Pseudomonadati</taxon>
        <taxon>Pseudomonadota</taxon>
        <taxon>Gammaproteobacteria</taxon>
        <taxon>Lysobacterales</taxon>
        <taxon>Rhodanobacteraceae</taxon>
        <taxon>Luteibacter</taxon>
    </lineage>
</organism>